<evidence type="ECO:0000256" key="1">
    <source>
        <dbReference type="ARBA" id="ARBA00022729"/>
    </source>
</evidence>
<proteinExistence type="predicted"/>
<dbReference type="EMBL" id="SNRY01003033">
    <property type="protein sequence ID" value="KAA6322481.1"/>
    <property type="molecule type" value="Genomic_DNA"/>
</dbReference>
<keyword evidence="1" id="KW-0732">Signal</keyword>
<dbReference type="AlphaFoldDB" id="A0A5J4QNA1"/>
<evidence type="ECO:0000313" key="5">
    <source>
        <dbReference type="EMBL" id="KAA6322481.1"/>
    </source>
</evidence>
<organism evidence="5">
    <name type="scientific">termite gut metagenome</name>
    <dbReference type="NCBI Taxonomy" id="433724"/>
    <lineage>
        <taxon>unclassified sequences</taxon>
        <taxon>metagenomes</taxon>
        <taxon>organismal metagenomes</taxon>
    </lineage>
</organism>
<evidence type="ECO:0000259" key="4">
    <source>
        <dbReference type="Pfam" id="PF13205"/>
    </source>
</evidence>
<feature type="region of interest" description="Disordered" evidence="2">
    <location>
        <begin position="631"/>
        <end position="659"/>
    </location>
</feature>
<comment type="caution">
    <text evidence="5">The sequence shown here is derived from an EMBL/GenBank/DDBJ whole genome shotgun (WGS) entry which is preliminary data.</text>
</comment>
<keyword evidence="3" id="KW-1133">Transmembrane helix</keyword>
<feature type="domain" description="SbsA Ig-like" evidence="4">
    <location>
        <begin position="73"/>
        <end position="172"/>
    </location>
</feature>
<keyword evidence="3" id="KW-0812">Transmembrane</keyword>
<evidence type="ECO:0000256" key="2">
    <source>
        <dbReference type="SAM" id="MobiDB-lite"/>
    </source>
</evidence>
<dbReference type="Pfam" id="PF13205">
    <property type="entry name" value="Big_5"/>
    <property type="match status" value="1"/>
</dbReference>
<name>A0A5J4QNA1_9ZZZZ</name>
<accession>A0A5J4QNA1</accession>
<feature type="transmembrane region" description="Helical" evidence="3">
    <location>
        <begin position="41"/>
        <end position="59"/>
    </location>
</feature>
<evidence type="ECO:0000256" key="3">
    <source>
        <dbReference type="SAM" id="Phobius"/>
    </source>
</evidence>
<feature type="compositionally biased region" description="Basic and acidic residues" evidence="2">
    <location>
        <begin position="636"/>
        <end position="653"/>
    </location>
</feature>
<dbReference type="InterPro" id="IPR032812">
    <property type="entry name" value="SbsA_Ig"/>
</dbReference>
<protein>
    <recommendedName>
        <fullName evidence="4">SbsA Ig-like domain-containing protein</fullName>
    </recommendedName>
</protein>
<reference evidence="5" key="1">
    <citation type="submission" date="2019-03" db="EMBL/GenBank/DDBJ databases">
        <title>Single cell metagenomics reveals metabolic interactions within the superorganism composed of flagellate Streblomastix strix and complex community of Bacteroidetes bacteria on its surface.</title>
        <authorList>
            <person name="Treitli S.C."/>
            <person name="Kolisko M."/>
            <person name="Husnik F."/>
            <person name="Keeling P."/>
            <person name="Hampl V."/>
        </authorList>
    </citation>
    <scope>NUCLEOTIDE SEQUENCE</scope>
    <source>
        <strain evidence="5">STM</strain>
    </source>
</reference>
<dbReference type="GO" id="GO:0030246">
    <property type="term" value="F:carbohydrate binding"/>
    <property type="evidence" value="ECO:0007669"/>
    <property type="project" value="InterPro"/>
</dbReference>
<gene>
    <name evidence="5" type="ORF">EZS27_027980</name>
</gene>
<sequence length="659" mass="76070">MIINWKGWKIYKCFFWYIHHLKTVSYSYFCTMMNKNRHNTGSLSAIIPLVTVIVTIVAYSCASIGRPEGGPVDETPPLFTGSTPAANSIENTRKKIILEFNEFIKLENVNEKVVISPPQIQQPEIKPNGKRITVNILDTLKKNTTYTIDFADAISDNNEGNPLGHFTFAFSTGNTIDTMAVSGTVLNASDLEPVKGMLVGLHANLADSVFTSLPFERVSRTDSRGRFTVKGIAPGTYRLYGLKDADQNYAFTQKSEAIAFHDSLIVPRFEERMRQDTMWKDSLTIDTIIERKYTHFLPDQLLLRSFTEDYYSQYLIKSERLIPHKFSLYFAEKADTLPLIKGINFDEKDAFMVEKSLNNDTIHYWIKDSLTYRRDTLMLAVSYLYTDTLDKLTPRTDTLKLAIRKTERNNTSLSRKKKDNKEETPPLPTVFLNMNAQVPSPMDVYNYITLLFDEPLDSCNVSAMRIRHKVDTLWENVPLKFERDSIGLRKYYVYCDWVPKEEYEFETDSLAFTAIYGLHTNKMKKSFKVRSLDDYGAIYFNVTGANMPAFVELLDKRDKVIQKVPVIDNKADFNYLNPGTYCARLIEDANGNGVWDTGNYAEKRHPEKVYYYPQMLELKSLWELEQDWNAQAIPPDKQKQDELKKQKPDEDKKKKTKIQ</sequence>
<keyword evidence="3" id="KW-0472">Membrane</keyword>
<dbReference type="InterPro" id="IPR013784">
    <property type="entry name" value="Carb-bd-like_fold"/>
</dbReference>
<dbReference type="SUPFAM" id="SSF49452">
    <property type="entry name" value="Starch-binding domain-like"/>
    <property type="match status" value="1"/>
</dbReference>
<feature type="region of interest" description="Disordered" evidence="2">
    <location>
        <begin position="409"/>
        <end position="428"/>
    </location>
</feature>